<gene>
    <name evidence="1" type="ORF">CAG72_01740</name>
</gene>
<dbReference type="AlphaFoldDB" id="A0A7X5AYJ0"/>
<proteinExistence type="predicted"/>
<dbReference type="InterPro" id="IPR016181">
    <property type="entry name" value="Acyl_CoA_acyltransferase"/>
</dbReference>
<dbReference type="Pfam" id="PF13302">
    <property type="entry name" value="Acetyltransf_3"/>
    <property type="match status" value="1"/>
</dbReference>
<name>A0A7X5AYJ0_9GAMM</name>
<dbReference type="PROSITE" id="PS51186">
    <property type="entry name" value="GNAT"/>
    <property type="match status" value="1"/>
</dbReference>
<sequence length="196" mass="21809">MFVLSTPRLALTDFLPSDTDAYLAMAQDEKYQRFYSEQDCNEKTMRDLVTLFVEQARECPRAKYQLAIRLAQGTDPVSPLIGTAGLRTDNSGDASVGCGLLRACHGQGIAEEAMIGLVNFGFEDLGIHRVYAETLAANKAAIALCRRLGMIEAERLHSHRYFKGRWWDAVTMETDHRRWKKTGLSFAAPGCGNSLT</sequence>
<dbReference type="SUPFAM" id="SSF55729">
    <property type="entry name" value="Acyl-CoA N-acyltransferases (Nat)"/>
    <property type="match status" value="1"/>
</dbReference>
<organism evidence="1 2">
    <name type="scientific">Photobacterium halotolerans</name>
    <dbReference type="NCBI Taxonomy" id="265726"/>
    <lineage>
        <taxon>Bacteria</taxon>
        <taxon>Pseudomonadati</taxon>
        <taxon>Pseudomonadota</taxon>
        <taxon>Gammaproteobacteria</taxon>
        <taxon>Vibrionales</taxon>
        <taxon>Vibrionaceae</taxon>
        <taxon>Photobacterium</taxon>
    </lineage>
</organism>
<evidence type="ECO:0000313" key="2">
    <source>
        <dbReference type="Proteomes" id="UP000465712"/>
    </source>
</evidence>
<dbReference type="InterPro" id="IPR051531">
    <property type="entry name" value="N-acetyltransferase"/>
</dbReference>
<dbReference type="GO" id="GO:0016747">
    <property type="term" value="F:acyltransferase activity, transferring groups other than amino-acyl groups"/>
    <property type="evidence" value="ECO:0007669"/>
    <property type="project" value="InterPro"/>
</dbReference>
<dbReference type="RefSeq" id="WP_161442414.1">
    <property type="nucleotide sequence ID" value="NZ_WXWV01000175.1"/>
</dbReference>
<protein>
    <submittedName>
        <fullName evidence="1">GNAT family N-acetyltransferase</fullName>
    </submittedName>
</protein>
<dbReference type="Proteomes" id="UP000465712">
    <property type="component" value="Unassembled WGS sequence"/>
</dbReference>
<dbReference type="EMBL" id="WXWW01000034">
    <property type="protein sequence ID" value="NAW63927.1"/>
    <property type="molecule type" value="Genomic_DNA"/>
</dbReference>
<evidence type="ECO:0000313" key="1">
    <source>
        <dbReference type="EMBL" id="NAW63927.1"/>
    </source>
</evidence>
<reference evidence="1 2" key="1">
    <citation type="submission" date="2017-05" db="EMBL/GenBank/DDBJ databases">
        <title>High clonality and local adaptation shapes Vibrionaceae linages within an endangered oasis.</title>
        <authorList>
            <person name="Vazquez-Rosas-Landa M."/>
        </authorList>
    </citation>
    <scope>NUCLEOTIDE SEQUENCE [LARGE SCALE GENOMIC DNA]</scope>
    <source>
        <strain evidence="1 2">P46_P4S1P180</strain>
    </source>
</reference>
<dbReference type="InterPro" id="IPR000182">
    <property type="entry name" value="GNAT_dom"/>
</dbReference>
<dbReference type="Gene3D" id="3.40.630.30">
    <property type="match status" value="1"/>
</dbReference>
<comment type="caution">
    <text evidence="1">The sequence shown here is derived from an EMBL/GenBank/DDBJ whole genome shotgun (WGS) entry which is preliminary data.</text>
</comment>
<accession>A0A7X5AYJ0</accession>
<dbReference type="PANTHER" id="PTHR43792">
    <property type="entry name" value="GNAT FAMILY, PUTATIVE (AFU_ORTHOLOGUE AFUA_3G00765)-RELATED-RELATED"/>
    <property type="match status" value="1"/>
</dbReference>
<keyword evidence="1" id="KW-0808">Transferase</keyword>